<organism evidence="2 3">
    <name type="scientific">Deinococcus arboris</name>
    <dbReference type="NCBI Taxonomy" id="2682977"/>
    <lineage>
        <taxon>Bacteria</taxon>
        <taxon>Thermotogati</taxon>
        <taxon>Deinococcota</taxon>
        <taxon>Deinococci</taxon>
        <taxon>Deinococcales</taxon>
        <taxon>Deinococcaceae</taxon>
        <taxon>Deinococcus</taxon>
    </lineage>
</organism>
<feature type="domain" description="Beta-lactamase-related" evidence="1">
    <location>
        <begin position="34"/>
        <end position="308"/>
    </location>
</feature>
<dbReference type="PANTHER" id="PTHR43283">
    <property type="entry name" value="BETA-LACTAMASE-RELATED"/>
    <property type="match status" value="1"/>
</dbReference>
<protein>
    <submittedName>
        <fullName evidence="2">Serine hydrolase</fullName>
    </submittedName>
</protein>
<dbReference type="PANTHER" id="PTHR43283:SF3">
    <property type="entry name" value="BETA-LACTAMASE FAMILY PROTEIN (AFU_ORTHOLOGUE AFUA_5G07500)"/>
    <property type="match status" value="1"/>
</dbReference>
<name>A0A7C9I0L5_9DEIO</name>
<dbReference type="SUPFAM" id="SSF56601">
    <property type="entry name" value="beta-lactamase/transpeptidase-like"/>
    <property type="match status" value="1"/>
</dbReference>
<keyword evidence="2" id="KW-0378">Hydrolase</keyword>
<reference evidence="2 3" key="1">
    <citation type="submission" date="2019-12" db="EMBL/GenBank/DDBJ databases">
        <title>Deinococcus sp. HMF7620 Genome sequencing and assembly.</title>
        <authorList>
            <person name="Kang H."/>
            <person name="Kim H."/>
            <person name="Joh K."/>
        </authorList>
    </citation>
    <scope>NUCLEOTIDE SEQUENCE [LARGE SCALE GENOMIC DNA]</scope>
    <source>
        <strain evidence="2 3">HMF7620</strain>
    </source>
</reference>
<dbReference type="EMBL" id="WQLB01000021">
    <property type="protein sequence ID" value="MVN87955.1"/>
    <property type="molecule type" value="Genomic_DNA"/>
</dbReference>
<accession>A0A7C9I0L5</accession>
<evidence type="ECO:0000313" key="3">
    <source>
        <dbReference type="Proteomes" id="UP000483286"/>
    </source>
</evidence>
<dbReference type="Proteomes" id="UP000483286">
    <property type="component" value="Unassembled WGS sequence"/>
</dbReference>
<dbReference type="InterPro" id="IPR050789">
    <property type="entry name" value="Diverse_Enzym_Activities"/>
</dbReference>
<proteinExistence type="predicted"/>
<evidence type="ECO:0000259" key="1">
    <source>
        <dbReference type="Pfam" id="PF00144"/>
    </source>
</evidence>
<dbReference type="InterPro" id="IPR012338">
    <property type="entry name" value="Beta-lactam/transpept-like"/>
</dbReference>
<gene>
    <name evidence="2" type="ORF">GO986_14435</name>
</gene>
<dbReference type="AlphaFoldDB" id="A0A7C9I0L5"/>
<keyword evidence="3" id="KW-1185">Reference proteome</keyword>
<dbReference type="InterPro" id="IPR001466">
    <property type="entry name" value="Beta-lactam-related"/>
</dbReference>
<dbReference type="RefSeq" id="WP_157460017.1">
    <property type="nucleotide sequence ID" value="NZ_WQLB01000021.1"/>
</dbReference>
<comment type="caution">
    <text evidence="2">The sequence shown here is derived from an EMBL/GenBank/DDBJ whole genome shotgun (WGS) entry which is preliminary data.</text>
</comment>
<dbReference type="GO" id="GO:0016787">
    <property type="term" value="F:hydrolase activity"/>
    <property type="evidence" value="ECO:0007669"/>
    <property type="project" value="UniProtKB-KW"/>
</dbReference>
<dbReference type="Gene3D" id="3.40.710.10">
    <property type="entry name" value="DD-peptidase/beta-lactamase superfamily"/>
    <property type="match status" value="1"/>
</dbReference>
<sequence length="332" mass="33530">MFRDPASAALTALGEVLGRDLRPLRGPLRRALAHGGVVGAARGEERVLRPLGGVPAEGVFELASVTKPFTAALAASLVQAARLDWDAPLAALGGPLRGVPAFVTPRALATHTAGLPLHPARVGVTTFTRFHDPYGGMSPAAVVASARRWARPGGRFQYSNLGAGLLALASAYAAGEAFSAAGYGGALQVWVTGRLGVEVTLMPTSALVRPGGWEGQTTGFGPLAGAGGLFGTAGDLLTFGAAHLSGGVVTPWPVPQRPAGLPPALSGVAPGWFARGAVRWHDGAARGTRTALGFHAQTGAVVTVLARGGLPLLGPRSAVSALLLALLEGDAN</sequence>
<dbReference type="Pfam" id="PF00144">
    <property type="entry name" value="Beta-lactamase"/>
    <property type="match status" value="1"/>
</dbReference>
<evidence type="ECO:0000313" key="2">
    <source>
        <dbReference type="EMBL" id="MVN87955.1"/>
    </source>
</evidence>